<dbReference type="Gramene" id="Zm00001eb167920_T001">
    <property type="protein sequence ID" value="Zm00001eb167920_P001"/>
    <property type="gene ID" value="Zm00001eb167920"/>
</dbReference>
<dbReference type="PANTHER" id="PTHR10788:SF46">
    <property type="entry name" value="ALPHA,ALPHA-TREHALOSE-PHOSPHATE SYNTHASE [UDP-FORMING] 11-RELATED"/>
    <property type="match status" value="1"/>
</dbReference>
<reference evidence="1" key="3">
    <citation type="submission" date="2021-05" db="UniProtKB">
        <authorList>
            <consortium name="EnsemblPlants"/>
        </authorList>
    </citation>
    <scope>IDENTIFICATION</scope>
    <source>
        <strain evidence="1">cv. B73</strain>
    </source>
</reference>
<sequence>MCWMMEIYGAASESVPLSLPSCTLSSPRPSAAPIRLHHGGHCAHPCPVPPLVLNPFLSANRAFVDRLTEVLCPDEDLVWIHDYHLLIFRTIPVRDDLVRALLNADLVGFHTFDYAQHFLTACSRLLGLDYQSKRGYISIEYYDRTVTVKILLVGIDMGQLR</sequence>
<dbReference type="EnsemblPlants" id="Zm00001eb167920_T001">
    <property type="protein sequence ID" value="Zm00001eb167920_P001"/>
    <property type="gene ID" value="Zm00001eb167920"/>
</dbReference>
<keyword evidence="2" id="KW-1185">Reference proteome</keyword>
<dbReference type="InterPro" id="IPR001830">
    <property type="entry name" value="Glyco_trans_20"/>
</dbReference>
<dbReference type="AlphaFoldDB" id="A0A804NKR5"/>
<reference evidence="1" key="2">
    <citation type="submission" date="2019-07" db="EMBL/GenBank/DDBJ databases">
        <authorList>
            <person name="Seetharam A."/>
            <person name="Woodhouse M."/>
            <person name="Cannon E."/>
        </authorList>
    </citation>
    <scope>NUCLEOTIDE SEQUENCE [LARGE SCALE GENOMIC DNA]</scope>
    <source>
        <strain evidence="1">cv. B73</strain>
    </source>
</reference>
<dbReference type="GO" id="GO:0005992">
    <property type="term" value="P:trehalose biosynthetic process"/>
    <property type="evidence" value="ECO:0007669"/>
    <property type="project" value="InterPro"/>
</dbReference>
<evidence type="ECO:0000313" key="1">
    <source>
        <dbReference type="EnsemblPlants" id="Zm00001eb167920_P001"/>
    </source>
</evidence>
<reference evidence="2" key="1">
    <citation type="journal article" date="2009" name="Science">
        <title>The B73 maize genome: complexity, diversity, and dynamics.</title>
        <authorList>
            <person name="Schnable P.S."/>
            <person name="Ware D."/>
            <person name="Fulton R.S."/>
            <person name="Stein J.C."/>
            <person name="Wei F."/>
            <person name="Pasternak S."/>
            <person name="Liang C."/>
            <person name="Zhang J."/>
            <person name="Fulton L."/>
            <person name="Graves T.A."/>
            <person name="Minx P."/>
            <person name="Reily A.D."/>
            <person name="Courtney L."/>
            <person name="Kruchowski S.S."/>
            <person name="Tomlinson C."/>
            <person name="Strong C."/>
            <person name="Delehaunty K."/>
            <person name="Fronick C."/>
            <person name="Courtney B."/>
            <person name="Rock S.M."/>
            <person name="Belter E."/>
            <person name="Du F."/>
            <person name="Kim K."/>
            <person name="Abbott R.M."/>
            <person name="Cotton M."/>
            <person name="Levy A."/>
            <person name="Marchetto P."/>
            <person name="Ochoa K."/>
            <person name="Jackson S.M."/>
            <person name="Gillam B."/>
            <person name="Chen W."/>
            <person name="Yan L."/>
            <person name="Higginbotham J."/>
            <person name="Cardenas M."/>
            <person name="Waligorski J."/>
            <person name="Applebaum E."/>
            <person name="Phelps L."/>
            <person name="Falcone J."/>
            <person name="Kanchi K."/>
            <person name="Thane T."/>
            <person name="Scimone A."/>
            <person name="Thane N."/>
            <person name="Henke J."/>
            <person name="Wang T."/>
            <person name="Ruppert J."/>
            <person name="Shah N."/>
            <person name="Rotter K."/>
            <person name="Hodges J."/>
            <person name="Ingenthron E."/>
            <person name="Cordes M."/>
            <person name="Kohlberg S."/>
            <person name="Sgro J."/>
            <person name="Delgado B."/>
            <person name="Mead K."/>
            <person name="Chinwalla A."/>
            <person name="Leonard S."/>
            <person name="Crouse K."/>
            <person name="Collura K."/>
            <person name="Kudrna D."/>
            <person name="Currie J."/>
            <person name="He R."/>
            <person name="Angelova A."/>
            <person name="Rajasekar S."/>
            <person name="Mueller T."/>
            <person name="Lomeli R."/>
            <person name="Scara G."/>
            <person name="Ko A."/>
            <person name="Delaney K."/>
            <person name="Wissotski M."/>
            <person name="Lopez G."/>
            <person name="Campos D."/>
            <person name="Braidotti M."/>
            <person name="Ashley E."/>
            <person name="Golser W."/>
            <person name="Kim H."/>
            <person name="Lee S."/>
            <person name="Lin J."/>
            <person name="Dujmic Z."/>
            <person name="Kim W."/>
            <person name="Talag J."/>
            <person name="Zuccolo A."/>
            <person name="Fan C."/>
            <person name="Sebastian A."/>
            <person name="Kramer M."/>
            <person name="Spiegel L."/>
            <person name="Nascimento L."/>
            <person name="Zutavern T."/>
            <person name="Miller B."/>
            <person name="Ambroise C."/>
            <person name="Muller S."/>
            <person name="Spooner W."/>
            <person name="Narechania A."/>
            <person name="Ren L."/>
            <person name="Wei S."/>
            <person name="Kumari S."/>
            <person name="Faga B."/>
            <person name="Levy M.J."/>
            <person name="McMahan L."/>
            <person name="Van Buren P."/>
            <person name="Vaughn M.W."/>
            <person name="Ying K."/>
            <person name="Yeh C.-T."/>
            <person name="Emrich S.J."/>
            <person name="Jia Y."/>
            <person name="Kalyanaraman A."/>
            <person name="Hsia A.-P."/>
            <person name="Barbazuk W.B."/>
            <person name="Baucom R.S."/>
            <person name="Brutnell T.P."/>
            <person name="Carpita N.C."/>
            <person name="Chaparro C."/>
            <person name="Chia J.-M."/>
            <person name="Deragon J.-M."/>
            <person name="Estill J.C."/>
            <person name="Fu Y."/>
            <person name="Jeddeloh J.A."/>
            <person name="Han Y."/>
            <person name="Lee H."/>
            <person name="Li P."/>
            <person name="Lisch D.R."/>
            <person name="Liu S."/>
            <person name="Liu Z."/>
            <person name="Nagel D.H."/>
            <person name="McCann M.C."/>
            <person name="SanMiguel P."/>
            <person name="Myers A.M."/>
            <person name="Nettleton D."/>
            <person name="Nguyen J."/>
            <person name="Penning B.W."/>
            <person name="Ponnala L."/>
            <person name="Schneider K.L."/>
            <person name="Schwartz D.C."/>
            <person name="Sharma A."/>
            <person name="Soderlund C."/>
            <person name="Springer N.M."/>
            <person name="Sun Q."/>
            <person name="Wang H."/>
            <person name="Waterman M."/>
            <person name="Westerman R."/>
            <person name="Wolfgruber T.K."/>
            <person name="Yang L."/>
            <person name="Yu Y."/>
            <person name="Zhang L."/>
            <person name="Zhou S."/>
            <person name="Zhu Q."/>
            <person name="Bennetzen J.L."/>
            <person name="Dawe R.K."/>
            <person name="Jiang J."/>
            <person name="Jiang N."/>
            <person name="Presting G.G."/>
            <person name="Wessler S.R."/>
            <person name="Aluru S."/>
            <person name="Martienssen R.A."/>
            <person name="Clifton S.W."/>
            <person name="McCombie W.R."/>
            <person name="Wing R.A."/>
            <person name="Wilson R.K."/>
        </authorList>
    </citation>
    <scope>NUCLEOTIDE SEQUENCE [LARGE SCALE GENOMIC DNA]</scope>
    <source>
        <strain evidence="2">cv. B73</strain>
    </source>
</reference>
<dbReference type="SUPFAM" id="SSF53756">
    <property type="entry name" value="UDP-Glycosyltransferase/glycogen phosphorylase"/>
    <property type="match status" value="1"/>
</dbReference>
<organism evidence="1 2">
    <name type="scientific">Zea mays</name>
    <name type="common">Maize</name>
    <dbReference type="NCBI Taxonomy" id="4577"/>
    <lineage>
        <taxon>Eukaryota</taxon>
        <taxon>Viridiplantae</taxon>
        <taxon>Streptophyta</taxon>
        <taxon>Embryophyta</taxon>
        <taxon>Tracheophyta</taxon>
        <taxon>Spermatophyta</taxon>
        <taxon>Magnoliopsida</taxon>
        <taxon>Liliopsida</taxon>
        <taxon>Poales</taxon>
        <taxon>Poaceae</taxon>
        <taxon>PACMAD clade</taxon>
        <taxon>Panicoideae</taxon>
        <taxon>Andropogonodae</taxon>
        <taxon>Andropogoneae</taxon>
        <taxon>Tripsacinae</taxon>
        <taxon>Zea</taxon>
    </lineage>
</organism>
<dbReference type="Gene3D" id="3.40.50.2000">
    <property type="entry name" value="Glycogen Phosphorylase B"/>
    <property type="match status" value="2"/>
</dbReference>
<dbReference type="Proteomes" id="UP000007305">
    <property type="component" value="Chromosome 4"/>
</dbReference>
<evidence type="ECO:0000313" key="2">
    <source>
        <dbReference type="Proteomes" id="UP000007305"/>
    </source>
</evidence>
<accession>A0A804NKR5</accession>
<protein>
    <submittedName>
        <fullName evidence="1">Uncharacterized protein</fullName>
    </submittedName>
</protein>
<name>A0A804NKR5_MAIZE</name>
<dbReference type="Pfam" id="PF00982">
    <property type="entry name" value="Glyco_transf_20"/>
    <property type="match status" value="1"/>
</dbReference>
<dbReference type="GO" id="GO:0003824">
    <property type="term" value="F:catalytic activity"/>
    <property type="evidence" value="ECO:0007669"/>
    <property type="project" value="InterPro"/>
</dbReference>
<dbReference type="InParanoid" id="A0A804NKR5"/>
<proteinExistence type="predicted"/>
<dbReference type="PANTHER" id="PTHR10788">
    <property type="entry name" value="TREHALOSE-6-PHOSPHATE SYNTHASE"/>
    <property type="match status" value="1"/>
</dbReference>